<dbReference type="EMBL" id="FTMN01000003">
    <property type="protein sequence ID" value="SIQ25706.1"/>
    <property type="molecule type" value="Genomic_DNA"/>
</dbReference>
<keyword evidence="6 7" id="KW-0961">Cell wall biogenesis/degradation</keyword>
<keyword evidence="7" id="KW-0997">Cell inner membrane</keyword>
<comment type="function">
    <text evidence="7">Functions as a peptidoglycan terminase that cleaves nascent peptidoglycan strands endolytically to terminate their elongation.</text>
</comment>
<evidence type="ECO:0000313" key="8">
    <source>
        <dbReference type="EMBL" id="SIQ25706.1"/>
    </source>
</evidence>
<dbReference type="Gene3D" id="3.30.160.60">
    <property type="entry name" value="Classic Zinc Finger"/>
    <property type="match status" value="1"/>
</dbReference>
<dbReference type="RefSeq" id="WP_076462390.1">
    <property type="nucleotide sequence ID" value="NZ_FTMN01000003.1"/>
</dbReference>
<dbReference type="AlphaFoldDB" id="A0A1N6RAP2"/>
<dbReference type="STRING" id="49186.SAMN05421647_103202"/>
<dbReference type="Proteomes" id="UP000186895">
    <property type="component" value="Unassembled WGS sequence"/>
</dbReference>
<dbReference type="InterPro" id="IPR003770">
    <property type="entry name" value="MLTG-like"/>
</dbReference>
<evidence type="ECO:0000256" key="7">
    <source>
        <dbReference type="HAMAP-Rule" id="MF_02065"/>
    </source>
</evidence>
<name>A0A1N6RAP2_9GAMM</name>
<gene>
    <name evidence="7" type="primary">mltG</name>
    <name evidence="8" type="ORF">SAMN05421647_103202</name>
</gene>
<dbReference type="Gene3D" id="3.30.1490.480">
    <property type="entry name" value="Endolytic murein transglycosylase"/>
    <property type="match status" value="1"/>
</dbReference>
<comment type="similarity">
    <text evidence="7">Belongs to the transglycosylase MltG family.</text>
</comment>
<keyword evidence="1 7" id="KW-1003">Cell membrane</keyword>
<dbReference type="NCBIfam" id="TIGR00247">
    <property type="entry name" value="endolytic transglycosylase MltG"/>
    <property type="match status" value="1"/>
</dbReference>
<sequence length="344" mass="38996">MIKKLLLLLTLLIVLVAALGWGGYQMHQEKMSAQLPIEQPRQLHVDAGTWFRKFAQQLSDEGLIDSPLWLRLEARLNPSVTAIKAGEYQIEPGMSVRDLLDRVVAGETISYSFTLVEGMTFKQLRQRLLADDRLEHTLDALDEKALLKELNSDLPALEGLFLAETYQFERGTSDVDLLQRAYADLQEVLAEAWESRKPELPYDTAYEALIMASIIEKETGVPRERPQIAGVFVRRLERGMRLQTDPTVIYGMGDRYQGNITRADLRRPTPWNTYVINGLPPTPIALVGREAIEAAMNPAPGKALYFVAKGDGTHQFSNTLREHNNAVRRYQLSRRSDYRSSPEE</sequence>
<dbReference type="CDD" id="cd08010">
    <property type="entry name" value="MltG_like"/>
    <property type="match status" value="1"/>
</dbReference>
<dbReference type="PANTHER" id="PTHR30518:SF2">
    <property type="entry name" value="ENDOLYTIC MUREIN TRANSGLYCOSYLASE"/>
    <property type="match status" value="1"/>
</dbReference>
<dbReference type="EC" id="4.2.2.29" evidence="7"/>
<evidence type="ECO:0000256" key="6">
    <source>
        <dbReference type="ARBA" id="ARBA00023316"/>
    </source>
</evidence>
<keyword evidence="9" id="KW-1185">Reference proteome</keyword>
<feature type="site" description="Important for catalytic activity" evidence="7">
    <location>
        <position position="218"/>
    </location>
</feature>
<organism evidence="8 9">
    <name type="scientific">Marinobacterium stanieri</name>
    <dbReference type="NCBI Taxonomy" id="49186"/>
    <lineage>
        <taxon>Bacteria</taxon>
        <taxon>Pseudomonadati</taxon>
        <taxon>Pseudomonadota</taxon>
        <taxon>Gammaproteobacteria</taxon>
        <taxon>Oceanospirillales</taxon>
        <taxon>Oceanospirillaceae</taxon>
        <taxon>Marinobacterium</taxon>
    </lineage>
</organism>
<dbReference type="HAMAP" id="MF_02065">
    <property type="entry name" value="MltG"/>
    <property type="match status" value="1"/>
</dbReference>
<dbReference type="Pfam" id="PF02618">
    <property type="entry name" value="YceG"/>
    <property type="match status" value="1"/>
</dbReference>
<evidence type="ECO:0000256" key="2">
    <source>
        <dbReference type="ARBA" id="ARBA00022692"/>
    </source>
</evidence>
<dbReference type="GO" id="GO:0009252">
    <property type="term" value="P:peptidoglycan biosynthetic process"/>
    <property type="evidence" value="ECO:0007669"/>
    <property type="project" value="UniProtKB-UniRule"/>
</dbReference>
<dbReference type="PANTHER" id="PTHR30518">
    <property type="entry name" value="ENDOLYTIC MUREIN TRANSGLYCOSYLASE"/>
    <property type="match status" value="1"/>
</dbReference>
<evidence type="ECO:0000256" key="5">
    <source>
        <dbReference type="ARBA" id="ARBA00023239"/>
    </source>
</evidence>
<dbReference type="GO" id="GO:0005886">
    <property type="term" value="C:plasma membrane"/>
    <property type="evidence" value="ECO:0007669"/>
    <property type="project" value="UniProtKB-UniRule"/>
</dbReference>
<evidence type="ECO:0000256" key="1">
    <source>
        <dbReference type="ARBA" id="ARBA00022475"/>
    </source>
</evidence>
<keyword evidence="5 7" id="KW-0456">Lyase</keyword>
<keyword evidence="4 7" id="KW-0472">Membrane</keyword>
<accession>A0A1N6RAP2</accession>
<dbReference type="GO" id="GO:0071555">
    <property type="term" value="P:cell wall organization"/>
    <property type="evidence" value="ECO:0007669"/>
    <property type="project" value="UniProtKB-KW"/>
</dbReference>
<dbReference type="GO" id="GO:0008932">
    <property type="term" value="F:lytic endotransglycosylase activity"/>
    <property type="evidence" value="ECO:0007669"/>
    <property type="project" value="UniProtKB-UniRule"/>
</dbReference>
<dbReference type="eggNOG" id="COG1559">
    <property type="taxonomic scope" value="Bacteria"/>
</dbReference>
<evidence type="ECO:0000313" key="9">
    <source>
        <dbReference type="Proteomes" id="UP000186895"/>
    </source>
</evidence>
<proteinExistence type="inferred from homology"/>
<evidence type="ECO:0000256" key="4">
    <source>
        <dbReference type="ARBA" id="ARBA00023136"/>
    </source>
</evidence>
<keyword evidence="2 7" id="KW-0812">Transmembrane</keyword>
<comment type="catalytic activity">
    <reaction evidence="7">
        <text>a peptidoglycan chain = a peptidoglycan chain with N-acetyl-1,6-anhydromuramyl-[peptide] at the reducing end + a peptidoglycan chain with N-acetylglucosamine at the non-reducing end.</text>
        <dbReference type="EC" id="4.2.2.29"/>
    </reaction>
</comment>
<evidence type="ECO:0000256" key="3">
    <source>
        <dbReference type="ARBA" id="ARBA00022989"/>
    </source>
</evidence>
<protein>
    <recommendedName>
        <fullName evidence="7">Endolytic murein transglycosylase</fullName>
        <ecNumber evidence="7">4.2.2.29</ecNumber>
    </recommendedName>
    <alternativeName>
        <fullName evidence="7">Peptidoglycan lytic transglycosylase</fullName>
    </alternativeName>
    <alternativeName>
        <fullName evidence="7">Peptidoglycan polymerization terminase</fullName>
    </alternativeName>
</protein>
<reference evidence="9" key="1">
    <citation type="submission" date="2017-01" db="EMBL/GenBank/DDBJ databases">
        <authorList>
            <person name="Varghese N."/>
            <person name="Submissions S."/>
        </authorList>
    </citation>
    <scope>NUCLEOTIDE SEQUENCE [LARGE SCALE GENOMIC DNA]</scope>
    <source>
        <strain evidence="9">DSM 7027</strain>
    </source>
</reference>
<keyword evidence="3 7" id="KW-1133">Transmembrane helix</keyword>